<dbReference type="InterPro" id="IPR001967">
    <property type="entry name" value="Peptidase_S11_N"/>
</dbReference>
<sequence>MRRCCLITSLITITVIAIFLLQLTPVEFAWGSVTPETESPSALLMEAHTGKIIYEKNPHQRRAPASVTKVATLLVAIDALKNGKVKWNDRVVTSEAAWEMGGSGDLAGTRGGNVLQGDDDRYFSGLGQ</sequence>
<dbReference type="GO" id="GO:0006508">
    <property type="term" value="P:proteolysis"/>
    <property type="evidence" value="ECO:0007669"/>
    <property type="project" value="InterPro"/>
</dbReference>
<keyword evidence="3" id="KW-1185">Reference proteome</keyword>
<dbReference type="Proteomes" id="UP000046155">
    <property type="component" value="Unassembled WGS sequence"/>
</dbReference>
<feature type="domain" description="Peptidase S11 D-alanyl-D-alanine carboxypeptidase A N-terminal" evidence="1">
    <location>
        <begin position="34"/>
        <end position="102"/>
    </location>
</feature>
<gene>
    <name evidence="2" type="ORF">SSCH_50021</name>
</gene>
<proteinExistence type="predicted"/>
<name>A0A0B7MFU1_9FIRM</name>
<reference evidence="3" key="1">
    <citation type="submission" date="2015-01" db="EMBL/GenBank/DDBJ databases">
        <authorList>
            <person name="Manzoor Shahid"/>
            <person name="Zubair Saima"/>
        </authorList>
    </citation>
    <scope>NUCLEOTIDE SEQUENCE [LARGE SCALE GENOMIC DNA]</scope>
    <source>
        <strain evidence="3">Sp3</strain>
    </source>
</reference>
<dbReference type="EMBL" id="CDRZ01000247">
    <property type="protein sequence ID" value="CEO89484.1"/>
    <property type="molecule type" value="Genomic_DNA"/>
</dbReference>
<evidence type="ECO:0000313" key="3">
    <source>
        <dbReference type="Proteomes" id="UP000046155"/>
    </source>
</evidence>
<dbReference type="GO" id="GO:0009002">
    <property type="term" value="F:serine-type D-Ala-D-Ala carboxypeptidase activity"/>
    <property type="evidence" value="ECO:0007669"/>
    <property type="project" value="InterPro"/>
</dbReference>
<organism evidence="2 3">
    <name type="scientific">Syntrophaceticus schinkii</name>
    <dbReference type="NCBI Taxonomy" id="499207"/>
    <lineage>
        <taxon>Bacteria</taxon>
        <taxon>Bacillati</taxon>
        <taxon>Bacillota</taxon>
        <taxon>Clostridia</taxon>
        <taxon>Thermoanaerobacterales</taxon>
        <taxon>Thermoanaerobacterales Family III. Incertae Sedis</taxon>
        <taxon>Syntrophaceticus</taxon>
    </lineage>
</organism>
<evidence type="ECO:0000313" key="2">
    <source>
        <dbReference type="EMBL" id="CEO89484.1"/>
    </source>
</evidence>
<evidence type="ECO:0000259" key="1">
    <source>
        <dbReference type="Pfam" id="PF00768"/>
    </source>
</evidence>
<dbReference type="SUPFAM" id="SSF56601">
    <property type="entry name" value="beta-lactamase/transpeptidase-like"/>
    <property type="match status" value="1"/>
</dbReference>
<dbReference type="AlphaFoldDB" id="A0A0B7MFU1"/>
<accession>A0A0B7MFU1</accession>
<dbReference type="InterPro" id="IPR012338">
    <property type="entry name" value="Beta-lactam/transpept-like"/>
</dbReference>
<protein>
    <recommendedName>
        <fullName evidence="1">Peptidase S11 D-alanyl-D-alanine carboxypeptidase A N-terminal domain-containing protein</fullName>
    </recommendedName>
</protein>
<dbReference type="Pfam" id="PF00768">
    <property type="entry name" value="Peptidase_S11"/>
    <property type="match status" value="1"/>
</dbReference>
<dbReference type="Gene3D" id="3.40.710.10">
    <property type="entry name" value="DD-peptidase/beta-lactamase superfamily"/>
    <property type="match status" value="1"/>
</dbReference>